<reference evidence="1" key="1">
    <citation type="submission" date="2024-05" db="EMBL/GenBank/DDBJ databases">
        <authorList>
            <person name="Badawy S."/>
            <person name="Skurnik M."/>
        </authorList>
    </citation>
    <scope>NUCLEOTIDE SEQUENCE</scope>
</reference>
<protein>
    <submittedName>
        <fullName evidence="1">Uncharacterized protein</fullName>
    </submittedName>
</protein>
<dbReference type="EMBL" id="PP777464">
    <property type="protein sequence ID" value="XBS49288.1"/>
    <property type="molecule type" value="Genomic_DNA"/>
</dbReference>
<organism evidence="1">
    <name type="scientific">Escherichia phage fEgEco12</name>
    <dbReference type="NCBI Taxonomy" id="3158837"/>
    <lineage>
        <taxon>Viruses</taxon>
        <taxon>Duplodnaviria</taxon>
        <taxon>Heunggongvirae</taxon>
        <taxon>Uroviricota</taxon>
        <taxon>Caudoviricetes</taxon>
    </lineage>
</organism>
<evidence type="ECO:0000313" key="1">
    <source>
        <dbReference type="EMBL" id="XBS49288.1"/>
    </source>
</evidence>
<accession>A0AAU7PGW3</accession>
<sequence>MENIVVYVIEYNDEIKYVINGYKHYSSAARKLEIYSKEARNYCLDDDSVEVWIDGNAEYFDANFYEDLDKSNELYIYVENERYYTNSLFDITDSTVYDNAMVKLLKIDHDMFNKHTICGLLDFLRNL</sequence>
<proteinExistence type="predicted"/>
<name>A0AAU7PGW3_9CAUD</name>